<dbReference type="InterPro" id="IPR014016">
    <property type="entry name" value="UvrD-like_ATP-bd"/>
</dbReference>
<keyword evidence="6 15" id="KW-0347">Helicase</keyword>
<protein>
    <recommendedName>
        <fullName evidence="13">DNA 3'-5' helicase</fullName>
        <ecNumber evidence="13">5.6.2.4</ecNumber>
    </recommendedName>
</protein>
<keyword evidence="2" id="KW-0540">Nuclease</keyword>
<dbReference type="GO" id="GO:0000725">
    <property type="term" value="P:recombinational repair"/>
    <property type="evidence" value="ECO:0007669"/>
    <property type="project" value="TreeGrafter"/>
</dbReference>
<dbReference type="EMBL" id="QETB01000001">
    <property type="protein sequence ID" value="PWF27617.1"/>
    <property type="molecule type" value="Genomic_DNA"/>
</dbReference>
<dbReference type="Pfam" id="PF00580">
    <property type="entry name" value="UvrD-helicase"/>
    <property type="match status" value="1"/>
</dbReference>
<dbReference type="PANTHER" id="PTHR11070:SF59">
    <property type="entry name" value="DNA 3'-5' HELICASE"/>
    <property type="match status" value="1"/>
</dbReference>
<dbReference type="GO" id="GO:0033202">
    <property type="term" value="C:DNA helicase complex"/>
    <property type="evidence" value="ECO:0007669"/>
    <property type="project" value="TreeGrafter"/>
</dbReference>
<gene>
    <name evidence="18" type="ORF">DD236_04360</name>
</gene>
<dbReference type="GO" id="GO:0043138">
    <property type="term" value="F:3'-5' DNA helicase activity"/>
    <property type="evidence" value="ECO:0007669"/>
    <property type="project" value="UniProtKB-EC"/>
</dbReference>
<evidence type="ECO:0000259" key="16">
    <source>
        <dbReference type="PROSITE" id="PS51198"/>
    </source>
</evidence>
<evidence type="ECO:0000256" key="10">
    <source>
        <dbReference type="ARBA" id="ARBA00023204"/>
    </source>
</evidence>
<evidence type="ECO:0000313" key="19">
    <source>
        <dbReference type="Proteomes" id="UP000245283"/>
    </source>
</evidence>
<feature type="domain" description="UvrD-like helicase ATP-binding" evidence="16">
    <location>
        <begin position="6"/>
        <end position="317"/>
    </location>
</feature>
<evidence type="ECO:0000313" key="18">
    <source>
        <dbReference type="EMBL" id="PWF27617.1"/>
    </source>
</evidence>
<dbReference type="InterPro" id="IPR038726">
    <property type="entry name" value="PDDEXK_AddAB-type"/>
</dbReference>
<dbReference type="Proteomes" id="UP000245283">
    <property type="component" value="Unassembled WGS sequence"/>
</dbReference>
<keyword evidence="9" id="KW-0238">DNA-binding</keyword>
<evidence type="ECO:0000256" key="12">
    <source>
        <dbReference type="ARBA" id="ARBA00034617"/>
    </source>
</evidence>
<feature type="domain" description="UvrD-like helicase C-terminal" evidence="17">
    <location>
        <begin position="321"/>
        <end position="619"/>
    </location>
</feature>
<evidence type="ECO:0000256" key="9">
    <source>
        <dbReference type="ARBA" id="ARBA00023125"/>
    </source>
</evidence>
<dbReference type="OrthoDB" id="5240387at2"/>
<dbReference type="InterPro" id="IPR000212">
    <property type="entry name" value="DNA_helicase_UvrD/REP"/>
</dbReference>
<dbReference type="GO" id="GO:0005524">
    <property type="term" value="F:ATP binding"/>
    <property type="evidence" value="ECO:0007669"/>
    <property type="project" value="UniProtKB-UniRule"/>
</dbReference>
<comment type="catalytic activity">
    <reaction evidence="12">
        <text>Couples ATP hydrolysis with the unwinding of duplex DNA by translocating in the 3'-5' direction.</text>
        <dbReference type="EC" id="5.6.2.4"/>
    </reaction>
</comment>
<evidence type="ECO:0000256" key="11">
    <source>
        <dbReference type="ARBA" id="ARBA00023235"/>
    </source>
</evidence>
<dbReference type="PROSITE" id="PS51198">
    <property type="entry name" value="UVRD_HELICASE_ATP_BIND"/>
    <property type="match status" value="1"/>
</dbReference>
<dbReference type="AlphaFoldDB" id="A0A2V1KDR1"/>
<comment type="catalytic activity">
    <reaction evidence="14">
        <text>ATP + H2O = ADP + phosphate + H(+)</text>
        <dbReference type="Rhea" id="RHEA:13065"/>
        <dbReference type="ChEBI" id="CHEBI:15377"/>
        <dbReference type="ChEBI" id="CHEBI:15378"/>
        <dbReference type="ChEBI" id="CHEBI:30616"/>
        <dbReference type="ChEBI" id="CHEBI:43474"/>
        <dbReference type="ChEBI" id="CHEBI:456216"/>
        <dbReference type="EC" id="5.6.2.4"/>
    </reaction>
</comment>
<evidence type="ECO:0000256" key="6">
    <source>
        <dbReference type="ARBA" id="ARBA00022806"/>
    </source>
</evidence>
<dbReference type="Gene3D" id="1.10.10.160">
    <property type="match status" value="1"/>
</dbReference>
<dbReference type="Pfam" id="PF12705">
    <property type="entry name" value="PDDEXK_1"/>
    <property type="match status" value="1"/>
</dbReference>
<comment type="caution">
    <text evidence="18">The sequence shown here is derived from an EMBL/GenBank/DDBJ whole genome shotgun (WGS) entry which is preliminary data.</text>
</comment>
<evidence type="ECO:0000256" key="14">
    <source>
        <dbReference type="ARBA" id="ARBA00048988"/>
    </source>
</evidence>
<evidence type="ECO:0000256" key="3">
    <source>
        <dbReference type="ARBA" id="ARBA00022741"/>
    </source>
</evidence>
<sequence length="1043" mass="113134">MDTIELDESQIDALEAAVAPCRLSIVGAPGSGKTLVLSYLIQREVERAGRPPKIAVLTQDRRSATLLRNQISRQLGGLPETVRVQTLTAFCYALVQSYAQAVGRGDPELISGPDEDSILGEILAASPDIAFPSFVTDEVANMPSFRSEIRNLITRASELGYSPKDLDELARTYEEPMWHAGAQIMSKYEDLTEARSAFGGPEDTSDLLDHAQLIGTAASMIAGWEANVAASPGNDGLGTPRPRWDWVVVDDIENAPRSILALLAELAADGASIVVAGDPDAAVQGFRGGVASLPGDITDPAGFGATPVYLHQRYRGGSAIGRVSDQLVQRIRVGGSMVGHRLPQDADGDGAVSARRYVHREEEISAIARDLRLFHIKEGVPYSQMAVVTRSRADHAALRGSLIRKSIPVEQIGSDRPLHEHPAVASLLDVIRLSLKIGEGQDLADVLTSCVVGIDPLELRRSSRAMRGYEVVRGGERSEDELLSLVLEGPEAVREHAPAGADALIRAAKIFDAVRQSASKNNWLAEDVLWAGWEASGKAEQWRAQALAGGLAGDWADVALDSVIQLFRVAQRMADREPTVQIRELIDEVTSQQLPEDSIARLGSGQEAVTLTTPSASQGREWDVVVIAGLQDGVWPNMRVRDSYTHTARLTQIATGRLVPGLSESEQRFQDVEETLDDELRQLYHCLGRARRRLILTCVQSDESVPSRFFDAMGFVKEEDADGAEEEPSRLLLGPRAQHADLDMPGLVGQLRRAAGGAEAEGAADVLSQLREGGVAEAQPGMWFDQVAARTGGEATGISSVSPSRVESLLACPLQGFLQGVGADSADGHEAANLGTFIHAIAEELPHGTLSEYIELMDSRWQAEFEDPTESFAALQRYNRARTMVETLAVYVKDHPEPVKTERRERVELDETARLNASLDRVTFTDDGAKVADFKTGKNVPSEADSEDNIQLQLYQFILNRLYNKSEGAELVYLGAPKAKGDPTVRSQKPLTEEGSMRAEERIREAAAILRSDAFAANTDTGPCERCSFRSVCPAKPEGRMFS</sequence>
<organism evidence="18 19">
    <name type="scientific">Ancrocorticia populi</name>
    <dbReference type="NCBI Taxonomy" id="2175228"/>
    <lineage>
        <taxon>Bacteria</taxon>
        <taxon>Bacillati</taxon>
        <taxon>Actinomycetota</taxon>
        <taxon>Actinomycetes</taxon>
        <taxon>Actinomycetales</taxon>
        <taxon>Actinomycetaceae</taxon>
        <taxon>Ancrocorticia</taxon>
    </lineage>
</organism>
<dbReference type="PANTHER" id="PTHR11070">
    <property type="entry name" value="UVRD / RECB / PCRA DNA HELICASE FAMILY MEMBER"/>
    <property type="match status" value="1"/>
</dbReference>
<feature type="binding site" evidence="15">
    <location>
        <begin position="27"/>
        <end position="34"/>
    </location>
    <ligand>
        <name>ATP</name>
        <dbReference type="ChEBI" id="CHEBI:30616"/>
    </ligand>
</feature>
<dbReference type="RefSeq" id="WP_109093112.1">
    <property type="nucleotide sequence ID" value="NZ_QETB01000001.1"/>
</dbReference>
<keyword evidence="11" id="KW-0413">Isomerase</keyword>
<dbReference type="SUPFAM" id="SSF52540">
    <property type="entry name" value="P-loop containing nucleoside triphosphate hydrolases"/>
    <property type="match status" value="1"/>
</dbReference>
<evidence type="ECO:0000256" key="7">
    <source>
        <dbReference type="ARBA" id="ARBA00022839"/>
    </source>
</evidence>
<keyword evidence="5 15" id="KW-0378">Hydrolase</keyword>
<dbReference type="PROSITE" id="PS51217">
    <property type="entry name" value="UVRD_HELICASE_CTER"/>
    <property type="match status" value="1"/>
</dbReference>
<evidence type="ECO:0000256" key="4">
    <source>
        <dbReference type="ARBA" id="ARBA00022763"/>
    </source>
</evidence>
<dbReference type="InterPro" id="IPR027417">
    <property type="entry name" value="P-loop_NTPase"/>
</dbReference>
<accession>A0A2V1KDR1</accession>
<evidence type="ECO:0000256" key="1">
    <source>
        <dbReference type="ARBA" id="ARBA00009922"/>
    </source>
</evidence>
<proteinExistence type="inferred from homology"/>
<dbReference type="InterPro" id="IPR013986">
    <property type="entry name" value="DExx_box_DNA_helicase_dom_sf"/>
</dbReference>
<dbReference type="Gene3D" id="3.40.50.300">
    <property type="entry name" value="P-loop containing nucleotide triphosphate hydrolases"/>
    <property type="match status" value="2"/>
</dbReference>
<evidence type="ECO:0000259" key="17">
    <source>
        <dbReference type="PROSITE" id="PS51217"/>
    </source>
</evidence>
<dbReference type="GO" id="GO:0005829">
    <property type="term" value="C:cytosol"/>
    <property type="evidence" value="ECO:0007669"/>
    <property type="project" value="TreeGrafter"/>
</dbReference>
<dbReference type="Gene3D" id="1.10.486.10">
    <property type="entry name" value="PCRA, domain 4"/>
    <property type="match status" value="1"/>
</dbReference>
<keyword evidence="7" id="KW-0269">Exonuclease</keyword>
<dbReference type="GO" id="GO:0004527">
    <property type="term" value="F:exonuclease activity"/>
    <property type="evidence" value="ECO:0007669"/>
    <property type="project" value="UniProtKB-KW"/>
</dbReference>
<comment type="similarity">
    <text evidence="1">Belongs to the helicase family. UvrD subfamily.</text>
</comment>
<evidence type="ECO:0000256" key="15">
    <source>
        <dbReference type="PROSITE-ProRule" id="PRU00560"/>
    </source>
</evidence>
<evidence type="ECO:0000256" key="8">
    <source>
        <dbReference type="ARBA" id="ARBA00022840"/>
    </source>
</evidence>
<evidence type="ECO:0000256" key="13">
    <source>
        <dbReference type="ARBA" id="ARBA00034808"/>
    </source>
</evidence>
<dbReference type="Gene3D" id="3.90.320.10">
    <property type="match status" value="1"/>
</dbReference>
<dbReference type="InterPro" id="IPR011604">
    <property type="entry name" value="PDDEXK-like_dom_sf"/>
</dbReference>
<keyword evidence="19" id="KW-1185">Reference proteome</keyword>
<keyword evidence="4" id="KW-0227">DNA damage</keyword>
<evidence type="ECO:0000256" key="5">
    <source>
        <dbReference type="ARBA" id="ARBA00022801"/>
    </source>
</evidence>
<name>A0A2V1KDR1_9ACTO</name>
<dbReference type="InterPro" id="IPR014017">
    <property type="entry name" value="DNA_helicase_UvrD-like_C"/>
</dbReference>
<keyword evidence="3 15" id="KW-0547">Nucleotide-binding</keyword>
<dbReference type="EC" id="5.6.2.4" evidence="13"/>
<keyword evidence="10" id="KW-0234">DNA repair</keyword>
<dbReference type="GO" id="GO:0003677">
    <property type="term" value="F:DNA binding"/>
    <property type="evidence" value="ECO:0007669"/>
    <property type="project" value="UniProtKB-KW"/>
</dbReference>
<reference evidence="19" key="1">
    <citation type="submission" date="2018-05" db="EMBL/GenBank/DDBJ databases">
        <authorList>
            <person name="Li Y."/>
        </authorList>
    </citation>
    <scope>NUCLEOTIDE SEQUENCE [LARGE SCALE GENOMIC DNA]</scope>
    <source>
        <strain evidence="19">sk1b4</strain>
    </source>
</reference>
<keyword evidence="8 15" id="KW-0067">ATP-binding</keyword>
<evidence type="ECO:0000256" key="2">
    <source>
        <dbReference type="ARBA" id="ARBA00022722"/>
    </source>
</evidence>
<dbReference type="Pfam" id="PF13361">
    <property type="entry name" value="UvrD_C"/>
    <property type="match status" value="1"/>
</dbReference>